<evidence type="ECO:0000313" key="2">
    <source>
        <dbReference type="EMBL" id="KAK5949971.1"/>
    </source>
</evidence>
<protein>
    <submittedName>
        <fullName evidence="2">Uncharacterized protein</fullName>
    </submittedName>
</protein>
<accession>A0AAN8I560</accession>
<reference evidence="2 3" key="1">
    <citation type="submission" date="2022-12" db="EMBL/GenBank/DDBJ databases">
        <title>Genomic features and morphological characterization of a novel Knufia sp. strain isolated from spacecraft assembly facility.</title>
        <authorList>
            <person name="Teixeira M."/>
            <person name="Chander A.M."/>
            <person name="Stajich J.E."/>
            <person name="Venkateswaran K."/>
        </authorList>
    </citation>
    <scope>NUCLEOTIDE SEQUENCE [LARGE SCALE GENOMIC DNA]</scope>
    <source>
        <strain evidence="2 3">FJI-L2-BK-P2</strain>
    </source>
</reference>
<keyword evidence="3" id="KW-1185">Reference proteome</keyword>
<dbReference type="EMBL" id="JAKLMC020000030">
    <property type="protein sequence ID" value="KAK5949971.1"/>
    <property type="molecule type" value="Genomic_DNA"/>
</dbReference>
<feature type="region of interest" description="Disordered" evidence="1">
    <location>
        <begin position="489"/>
        <end position="510"/>
    </location>
</feature>
<feature type="compositionally biased region" description="Low complexity" evidence="1">
    <location>
        <begin position="102"/>
        <end position="113"/>
    </location>
</feature>
<feature type="compositionally biased region" description="Polar residues" evidence="1">
    <location>
        <begin position="115"/>
        <end position="134"/>
    </location>
</feature>
<comment type="caution">
    <text evidence="2">The sequence shown here is derived from an EMBL/GenBank/DDBJ whole genome shotgun (WGS) entry which is preliminary data.</text>
</comment>
<feature type="region of interest" description="Disordered" evidence="1">
    <location>
        <begin position="433"/>
        <end position="461"/>
    </location>
</feature>
<sequence length="510" mass="56522">MESSVAVEAFEDLRQSVLDGIRALNASIDESATLHLLRTGMRDRVKEVQQDMRPTVRRHIDSMTLEDLRLFADSESDSDDNINTRLGNFHVGDDEDSRPIKQSRSSQVSAVRQPLASTASKTPSRPETNSQSDCGPSPTKKQPEPVFQFLPSVSSPATRLQKRYSMHSKTALRKVKVPESLHIRPLPARVESAAKEPLPSTDTLFRRCLSRISLYSRSDMSDIFHCLGTSRQRKGDQRNRTTDNSPLTAWCLLARLDRRDLVREHSDSADVVDELEDLFPELLSILRYPSWEKNDHMDILQIRLKCYVEHPTVLKFGSVTFRAWLDGIISLLPVQGVSMVVSGDIDIFWGDFKPEGYSNDPVVQCPSFPWVSLAANTSAFLSSNHSTSLLGATAGRTVLTLHQGLTPDGNKAICQLYLFASIARSYPTTSSRDIVGLSKKGNDGRKSSVRPHLANDEQSSPATLKMSGACAQNAAILHAADAKSSKLIMRTSKQEKPESALGRRMTSSTT</sequence>
<dbReference type="Proteomes" id="UP001316803">
    <property type="component" value="Unassembled WGS sequence"/>
</dbReference>
<dbReference type="AlphaFoldDB" id="A0AAN8I560"/>
<evidence type="ECO:0000256" key="1">
    <source>
        <dbReference type="SAM" id="MobiDB-lite"/>
    </source>
</evidence>
<feature type="region of interest" description="Disordered" evidence="1">
    <location>
        <begin position="88"/>
        <end position="146"/>
    </location>
</feature>
<proteinExistence type="predicted"/>
<evidence type="ECO:0000313" key="3">
    <source>
        <dbReference type="Proteomes" id="UP001316803"/>
    </source>
</evidence>
<gene>
    <name evidence="2" type="ORF">OHC33_008932</name>
</gene>
<name>A0AAN8I560_9EURO</name>
<organism evidence="2 3">
    <name type="scientific">Knufia fluminis</name>
    <dbReference type="NCBI Taxonomy" id="191047"/>
    <lineage>
        <taxon>Eukaryota</taxon>
        <taxon>Fungi</taxon>
        <taxon>Dikarya</taxon>
        <taxon>Ascomycota</taxon>
        <taxon>Pezizomycotina</taxon>
        <taxon>Eurotiomycetes</taxon>
        <taxon>Chaetothyriomycetidae</taxon>
        <taxon>Chaetothyriales</taxon>
        <taxon>Trichomeriaceae</taxon>
        <taxon>Knufia</taxon>
    </lineage>
</organism>